<comment type="caution">
    <text evidence="3">The sequence shown here is derived from an EMBL/GenBank/DDBJ whole genome shotgun (WGS) entry which is preliminary data.</text>
</comment>
<keyword evidence="4" id="KW-1185">Reference proteome</keyword>
<evidence type="ECO:0000313" key="3">
    <source>
        <dbReference type="EMBL" id="KAB2617682.1"/>
    </source>
</evidence>
<dbReference type="OrthoDB" id="10268034at2759"/>
<sequence>MYKKTRLVRLHGKAGRFTFGMDGETEVVSAPGCLVHPYLEKIFTKWILIAGEEVGDVASLVVQEKLNLNSNDEDVRHTRAVQCAGRKNHGESYDQGLPTVAVVGYTNVGKSTLVSAISNSDLYSDSQLFAIVVVDPKLRSVLTSGKKVFMSDTVRFISDLPVQLVEAFHATLEEVVEANLLMIEYEDDNVDFDECLVGSEDGEASNFSGEEGMKCELFGAKNVPSQENLEVMEDQEGDYSNGWFGSCTALKTTDDQQSEYPKDSGAEKQWHSPSSSWVVRVVGAYR</sequence>
<dbReference type="InterPro" id="IPR016496">
    <property type="entry name" value="GTPase_HflX"/>
</dbReference>
<accession>A0A5N5GVH6</accession>
<dbReference type="InterPro" id="IPR006073">
    <property type="entry name" value="GTP-bd"/>
</dbReference>
<dbReference type="Proteomes" id="UP000327157">
    <property type="component" value="Chromosome 15"/>
</dbReference>
<dbReference type="InterPro" id="IPR027417">
    <property type="entry name" value="P-loop_NTPase"/>
</dbReference>
<proteinExistence type="predicted"/>
<dbReference type="PANTHER" id="PTHR10229">
    <property type="entry name" value="GTP-BINDING PROTEIN HFLX"/>
    <property type="match status" value="1"/>
</dbReference>
<dbReference type="SUPFAM" id="SSF52540">
    <property type="entry name" value="P-loop containing nucleoside triphosphate hydrolases"/>
    <property type="match status" value="1"/>
</dbReference>
<dbReference type="Gene3D" id="3.40.50.300">
    <property type="entry name" value="P-loop containing nucleotide triphosphate hydrolases"/>
    <property type="match status" value="1"/>
</dbReference>
<dbReference type="InterPro" id="IPR030394">
    <property type="entry name" value="G_HFLX_dom"/>
</dbReference>
<gene>
    <name evidence="3" type="ORF">D8674_013551</name>
</gene>
<reference evidence="4" key="2">
    <citation type="submission" date="2019-10" db="EMBL/GenBank/DDBJ databases">
        <title>A de novo genome assembly of a pear dwarfing rootstock.</title>
        <authorList>
            <person name="Wang F."/>
            <person name="Wang J."/>
            <person name="Li S."/>
            <person name="Zhang Y."/>
            <person name="Fang M."/>
            <person name="Ma L."/>
            <person name="Zhao Y."/>
            <person name="Jiang S."/>
        </authorList>
    </citation>
    <scope>NUCLEOTIDE SEQUENCE [LARGE SCALE GENOMIC DNA]</scope>
</reference>
<dbReference type="AlphaFoldDB" id="A0A5N5GVH6"/>
<evidence type="ECO:0000256" key="1">
    <source>
        <dbReference type="SAM" id="MobiDB-lite"/>
    </source>
</evidence>
<dbReference type="GO" id="GO:0005525">
    <property type="term" value="F:GTP binding"/>
    <property type="evidence" value="ECO:0007669"/>
    <property type="project" value="InterPro"/>
</dbReference>
<feature type="domain" description="Hflx-type G" evidence="2">
    <location>
        <begin position="98"/>
        <end position="178"/>
    </location>
</feature>
<dbReference type="Pfam" id="PF01926">
    <property type="entry name" value="MMR_HSR1"/>
    <property type="match status" value="1"/>
</dbReference>
<dbReference type="PANTHER" id="PTHR10229:SF8">
    <property type="entry name" value="GTPASE HFLX"/>
    <property type="match status" value="1"/>
</dbReference>
<dbReference type="GO" id="GO:0005737">
    <property type="term" value="C:cytoplasm"/>
    <property type="evidence" value="ECO:0007669"/>
    <property type="project" value="TreeGrafter"/>
</dbReference>
<reference evidence="3 4" key="1">
    <citation type="submission" date="2019-09" db="EMBL/GenBank/DDBJ databases">
        <authorList>
            <person name="Ou C."/>
        </authorList>
    </citation>
    <scope>NUCLEOTIDE SEQUENCE [LARGE SCALE GENOMIC DNA]</scope>
    <source>
        <strain evidence="3">S2</strain>
        <tissue evidence="3">Leaf</tissue>
    </source>
</reference>
<evidence type="ECO:0000313" key="4">
    <source>
        <dbReference type="Proteomes" id="UP000327157"/>
    </source>
</evidence>
<evidence type="ECO:0000259" key="2">
    <source>
        <dbReference type="PROSITE" id="PS51705"/>
    </source>
</evidence>
<protein>
    <submittedName>
        <fullName evidence="3">GTP-binding protein</fullName>
    </submittedName>
</protein>
<feature type="compositionally biased region" description="Basic and acidic residues" evidence="1">
    <location>
        <begin position="260"/>
        <end position="270"/>
    </location>
</feature>
<reference evidence="3 4" key="3">
    <citation type="submission" date="2019-11" db="EMBL/GenBank/DDBJ databases">
        <title>A de novo genome assembly of a pear dwarfing rootstock.</title>
        <authorList>
            <person name="Wang F."/>
            <person name="Wang J."/>
            <person name="Li S."/>
            <person name="Zhang Y."/>
            <person name="Fang M."/>
            <person name="Ma L."/>
            <person name="Zhao Y."/>
            <person name="Jiang S."/>
        </authorList>
    </citation>
    <scope>NUCLEOTIDE SEQUENCE [LARGE SCALE GENOMIC DNA]</scope>
    <source>
        <strain evidence="3">S2</strain>
        <tissue evidence="3">Leaf</tissue>
    </source>
</reference>
<dbReference type="GO" id="GO:0043022">
    <property type="term" value="F:ribosome binding"/>
    <property type="evidence" value="ECO:0007669"/>
    <property type="project" value="TreeGrafter"/>
</dbReference>
<organism evidence="3 4">
    <name type="scientific">Pyrus ussuriensis x Pyrus communis</name>
    <dbReference type="NCBI Taxonomy" id="2448454"/>
    <lineage>
        <taxon>Eukaryota</taxon>
        <taxon>Viridiplantae</taxon>
        <taxon>Streptophyta</taxon>
        <taxon>Embryophyta</taxon>
        <taxon>Tracheophyta</taxon>
        <taxon>Spermatophyta</taxon>
        <taxon>Magnoliopsida</taxon>
        <taxon>eudicotyledons</taxon>
        <taxon>Gunneridae</taxon>
        <taxon>Pentapetalae</taxon>
        <taxon>rosids</taxon>
        <taxon>fabids</taxon>
        <taxon>Rosales</taxon>
        <taxon>Rosaceae</taxon>
        <taxon>Amygdaloideae</taxon>
        <taxon>Maleae</taxon>
        <taxon>Pyrus</taxon>
    </lineage>
</organism>
<name>A0A5N5GVH6_9ROSA</name>
<dbReference type="EMBL" id="SMOL01000401">
    <property type="protein sequence ID" value="KAB2617682.1"/>
    <property type="molecule type" value="Genomic_DNA"/>
</dbReference>
<feature type="region of interest" description="Disordered" evidence="1">
    <location>
        <begin position="254"/>
        <end position="274"/>
    </location>
</feature>
<dbReference type="PROSITE" id="PS51705">
    <property type="entry name" value="G_HFLX"/>
    <property type="match status" value="1"/>
</dbReference>